<dbReference type="InterPro" id="IPR022893">
    <property type="entry name" value="Shikimate_DH_fam"/>
</dbReference>
<accession>A0AAD8LXL9</accession>
<dbReference type="SUPFAM" id="SSF51735">
    <property type="entry name" value="NAD(P)-binding Rossmann-fold domains"/>
    <property type="match status" value="1"/>
</dbReference>
<evidence type="ECO:0000259" key="1">
    <source>
        <dbReference type="Pfam" id="PF18317"/>
    </source>
</evidence>
<dbReference type="PANTHER" id="PTHR21089:SF10">
    <property type="entry name" value="BIFUNCTIONAL 3-DEHYDROQUINATE DEHYDRATASE_SHIKIMATE DEHYDROGENASE, CHLOROPLASTIC-LIKE ISOFORM X1"/>
    <property type="match status" value="1"/>
</dbReference>
<dbReference type="GO" id="GO:0009423">
    <property type="term" value="P:chorismate biosynthetic process"/>
    <property type="evidence" value="ECO:0007669"/>
    <property type="project" value="TreeGrafter"/>
</dbReference>
<proteinExistence type="predicted"/>
<dbReference type="GO" id="GO:0004764">
    <property type="term" value="F:shikimate 3-dehydrogenase (NADP+) activity"/>
    <property type="evidence" value="ECO:0007669"/>
    <property type="project" value="InterPro"/>
</dbReference>
<evidence type="ECO:0000313" key="2">
    <source>
        <dbReference type="EMBL" id="KAK1352024.1"/>
    </source>
</evidence>
<sequence length="218" mass="23721">MVQEEFQMLQVDYEEVFGDNGAHRLKVDGKLIGYHTYCEASITAIEDSIKALGCINGEAFFPSPIAAKQFVVVGAGGAGRALAFGAKTRGARVIIFDIDFDRAKSLAQAVCGEAWPFEDLANFQPEKGAILANATPIGMHTSTDRIPVAQGTLKDYRLVFDAVYTPRKTTLLRDAENAGALVVSGVEMFLRQAIGQFNLFTGSKAPEDFMRAIVMEKF</sequence>
<dbReference type="Gene3D" id="3.40.50.720">
    <property type="entry name" value="NAD(P)-binding Rossmann-like Domain"/>
    <property type="match status" value="1"/>
</dbReference>
<dbReference type="GO" id="GO:0019632">
    <property type="term" value="P:shikimate metabolic process"/>
    <property type="evidence" value="ECO:0007669"/>
    <property type="project" value="TreeGrafter"/>
</dbReference>
<dbReference type="Pfam" id="PF18317">
    <property type="entry name" value="SDH_C"/>
    <property type="match status" value="1"/>
</dbReference>
<dbReference type="FunFam" id="3.40.50.720:FF:000172">
    <property type="entry name" value="Bifunctional 3-dehydroquinate dehydratase/shikimate dehydrogenase, chloroplastic"/>
    <property type="match status" value="1"/>
</dbReference>
<reference evidence="2" key="2">
    <citation type="submission" date="2023-05" db="EMBL/GenBank/DDBJ databases">
        <authorList>
            <person name="Schelkunov M.I."/>
        </authorList>
    </citation>
    <scope>NUCLEOTIDE SEQUENCE</scope>
    <source>
        <strain evidence="2">Hsosn_3</strain>
        <tissue evidence="2">Leaf</tissue>
    </source>
</reference>
<dbReference type="PANTHER" id="PTHR21089">
    <property type="entry name" value="SHIKIMATE DEHYDROGENASE"/>
    <property type="match status" value="1"/>
</dbReference>
<dbReference type="Proteomes" id="UP001237642">
    <property type="component" value="Unassembled WGS sequence"/>
</dbReference>
<name>A0AAD8LXL9_9APIA</name>
<dbReference type="EMBL" id="JAUIZM010000020">
    <property type="protein sequence ID" value="KAK1352024.1"/>
    <property type="molecule type" value="Genomic_DNA"/>
</dbReference>
<dbReference type="AlphaFoldDB" id="A0AAD8LXL9"/>
<dbReference type="CDD" id="cd01065">
    <property type="entry name" value="NAD_bind_Shikimate_DH"/>
    <property type="match status" value="1"/>
</dbReference>
<comment type="caution">
    <text evidence="2">The sequence shown here is derived from an EMBL/GenBank/DDBJ whole genome shotgun (WGS) entry which is preliminary data.</text>
</comment>
<dbReference type="InterPro" id="IPR036291">
    <property type="entry name" value="NAD(P)-bd_dom_sf"/>
</dbReference>
<keyword evidence="3" id="KW-1185">Reference proteome</keyword>
<evidence type="ECO:0000313" key="3">
    <source>
        <dbReference type="Proteomes" id="UP001237642"/>
    </source>
</evidence>
<gene>
    <name evidence="2" type="ORF">POM88_053738</name>
</gene>
<dbReference type="InterPro" id="IPR041121">
    <property type="entry name" value="SDH_C"/>
</dbReference>
<organism evidence="2 3">
    <name type="scientific">Heracleum sosnowskyi</name>
    <dbReference type="NCBI Taxonomy" id="360622"/>
    <lineage>
        <taxon>Eukaryota</taxon>
        <taxon>Viridiplantae</taxon>
        <taxon>Streptophyta</taxon>
        <taxon>Embryophyta</taxon>
        <taxon>Tracheophyta</taxon>
        <taxon>Spermatophyta</taxon>
        <taxon>Magnoliopsida</taxon>
        <taxon>eudicotyledons</taxon>
        <taxon>Gunneridae</taxon>
        <taxon>Pentapetalae</taxon>
        <taxon>asterids</taxon>
        <taxon>campanulids</taxon>
        <taxon>Apiales</taxon>
        <taxon>Apiaceae</taxon>
        <taxon>Apioideae</taxon>
        <taxon>apioid superclade</taxon>
        <taxon>Tordylieae</taxon>
        <taxon>Tordyliinae</taxon>
        <taxon>Heracleum</taxon>
    </lineage>
</organism>
<reference evidence="2" key="1">
    <citation type="submission" date="2023-02" db="EMBL/GenBank/DDBJ databases">
        <title>Genome of toxic invasive species Heracleum sosnowskyi carries increased number of genes despite the absence of recent whole-genome duplications.</title>
        <authorList>
            <person name="Schelkunov M."/>
            <person name="Shtratnikova V."/>
            <person name="Makarenko M."/>
            <person name="Klepikova A."/>
            <person name="Omelchenko D."/>
            <person name="Novikova G."/>
            <person name="Obukhova E."/>
            <person name="Bogdanov V."/>
            <person name="Penin A."/>
            <person name="Logacheva M."/>
        </authorList>
    </citation>
    <scope>NUCLEOTIDE SEQUENCE</scope>
    <source>
        <strain evidence="2">Hsosn_3</strain>
        <tissue evidence="2">Leaf</tissue>
    </source>
</reference>
<protein>
    <submittedName>
        <fullName evidence="2">Bifunctional 3-dehydroquinate dehydratase/shikimate dehydrogenase, chloroplastic</fullName>
    </submittedName>
</protein>
<feature type="domain" description="SDH C-terminal" evidence="1">
    <location>
        <begin position="185"/>
        <end position="215"/>
    </location>
</feature>